<evidence type="ECO:0000313" key="1">
    <source>
        <dbReference type="EMBL" id="TDH19915.1"/>
    </source>
</evidence>
<dbReference type="EMBL" id="RXLR01000018">
    <property type="protein sequence ID" value="TDH19915.1"/>
    <property type="molecule type" value="Genomic_DNA"/>
</dbReference>
<gene>
    <name evidence="1" type="ORF">EJ571_17985</name>
</gene>
<evidence type="ECO:0000313" key="2">
    <source>
        <dbReference type="Proteomes" id="UP000295627"/>
    </source>
</evidence>
<comment type="caution">
    <text evidence="1">The sequence shown here is derived from an EMBL/GenBank/DDBJ whole genome shotgun (WGS) entry which is preliminary data.</text>
</comment>
<organism evidence="1 2">
    <name type="scientific">Mycobacteroides franklinii</name>
    <dbReference type="NCBI Taxonomy" id="948102"/>
    <lineage>
        <taxon>Bacteria</taxon>
        <taxon>Bacillati</taxon>
        <taxon>Actinomycetota</taxon>
        <taxon>Actinomycetes</taxon>
        <taxon>Mycobacteriales</taxon>
        <taxon>Mycobacteriaceae</taxon>
        <taxon>Mycobacteroides</taxon>
    </lineage>
</organism>
<dbReference type="Proteomes" id="UP000295627">
    <property type="component" value="Unassembled WGS sequence"/>
</dbReference>
<reference evidence="1 2" key="1">
    <citation type="journal article" date="2019" name="Sci. Rep.">
        <title>Extended insight into the Mycobacterium chelonae-abscessus complex through whole genome sequencing of Mycobacterium salmoniphilum outbreak and Mycobacterium salmoniphilum-like strains.</title>
        <authorList>
            <person name="Behra P.R.K."/>
            <person name="Das S."/>
            <person name="Pettersson B.M.F."/>
            <person name="Shirreff L."/>
            <person name="DuCote T."/>
            <person name="Jacobsson K.G."/>
            <person name="Ennis D.G."/>
            <person name="Kirsebom L.A."/>
        </authorList>
    </citation>
    <scope>NUCLEOTIDE SEQUENCE [LARGE SCALE GENOMIC DNA]</scope>
    <source>
        <strain evidence="1 2">DSM 45524</strain>
    </source>
</reference>
<evidence type="ECO:0008006" key="3">
    <source>
        <dbReference type="Google" id="ProtNLM"/>
    </source>
</evidence>
<protein>
    <recommendedName>
        <fullName evidence="3">DUF4226 domain-containing protein</fullName>
    </recommendedName>
</protein>
<accession>A0A4V3A5X0</accession>
<dbReference type="RefSeq" id="WP_078336426.1">
    <property type="nucleotide sequence ID" value="NZ_MAFQ01000019.1"/>
</dbReference>
<sequence>MTITWGDIGEWDENTISDVAAGLRSRSKSIQEVKDGLKNLPMIATWEGQGATAANQSLDKIAKNIIEQSAAHDESAAAMEKSALEVSLVKRMKQAAEDEAKTGHFLIDPQTGAVSADPNFEKQNPDAKADIESKVRMALQAADVADGDLRHAVNLASGAEAASGHKYNDESFSWTNKAETDRQAFEHMFGRAPTTPADFATAAALNPNSYDPKNGIAQPEVRVAKIEPHPGWGTVRTNFFIPQREVAYPSLSKAQGHNLGDNRGFDPYADPEHSRVSVLVDYENGVIVTRQNPSVDSVSGEAMAGHPWVTAGQNTNGAVAIAYSTADPFSPGGEGLAKVTGYSVHGQVVIQGGPDGAKIGGNVTQFPAVEVYHDSPKGVTDTVFTNMPANTTSYGPMVGLLNTQGIGDGELYRTMANTPLVPLGTVNAPPVITPTMPEPLHLPVGER</sequence>
<name>A0A4V3A5X0_9MYCO</name>
<dbReference type="AlphaFoldDB" id="A0A4V3A5X0"/>
<proteinExistence type="predicted"/>